<feature type="compositionally biased region" description="Basic and acidic residues" evidence="1">
    <location>
        <begin position="156"/>
        <end position="176"/>
    </location>
</feature>
<dbReference type="Gene3D" id="1.10.101.10">
    <property type="entry name" value="PGBD-like superfamily/PGBD"/>
    <property type="match status" value="1"/>
</dbReference>
<feature type="domain" description="Peptidoglycan binding-like" evidence="2">
    <location>
        <begin position="175"/>
        <end position="228"/>
    </location>
</feature>
<evidence type="ECO:0000256" key="1">
    <source>
        <dbReference type="SAM" id="MobiDB-lite"/>
    </source>
</evidence>
<keyword evidence="4" id="KW-1185">Reference proteome</keyword>
<dbReference type="Proteomes" id="UP001432995">
    <property type="component" value="Unassembled WGS sequence"/>
</dbReference>
<accession>A0ABV1R0F3</accession>
<dbReference type="SUPFAM" id="SSF47090">
    <property type="entry name" value="PGBD-like"/>
    <property type="match status" value="1"/>
</dbReference>
<feature type="region of interest" description="Disordered" evidence="1">
    <location>
        <begin position="215"/>
        <end position="236"/>
    </location>
</feature>
<feature type="region of interest" description="Disordered" evidence="1">
    <location>
        <begin position="1"/>
        <end position="28"/>
    </location>
</feature>
<dbReference type="InterPro" id="IPR036366">
    <property type="entry name" value="PGBDSf"/>
</dbReference>
<evidence type="ECO:0000313" key="4">
    <source>
        <dbReference type="Proteomes" id="UP001432995"/>
    </source>
</evidence>
<gene>
    <name evidence="3" type="ORF">ABS770_08640</name>
</gene>
<protein>
    <submittedName>
        <fullName evidence="3">Peptidoglycan-binding domain-containing protein</fullName>
    </submittedName>
</protein>
<feature type="region of interest" description="Disordered" evidence="1">
    <location>
        <begin position="82"/>
        <end position="200"/>
    </location>
</feature>
<dbReference type="InterPro" id="IPR036365">
    <property type="entry name" value="PGBD-like_sf"/>
</dbReference>
<evidence type="ECO:0000313" key="3">
    <source>
        <dbReference type="EMBL" id="MER2288319.1"/>
    </source>
</evidence>
<dbReference type="EMBL" id="JBELQD010000006">
    <property type="protein sequence ID" value="MER2288319.1"/>
    <property type="molecule type" value="Genomic_DNA"/>
</dbReference>
<proteinExistence type="predicted"/>
<evidence type="ECO:0000259" key="2">
    <source>
        <dbReference type="Pfam" id="PF01471"/>
    </source>
</evidence>
<name>A0ABV1R0F3_9HYPH</name>
<dbReference type="InterPro" id="IPR002477">
    <property type="entry name" value="Peptidoglycan-bd-like"/>
</dbReference>
<feature type="compositionally biased region" description="Basic and acidic residues" evidence="1">
    <location>
        <begin position="103"/>
        <end position="114"/>
    </location>
</feature>
<sequence length="236" mass="24393">MSGYREITVPGEARSARRPAPRRAAAAPSDWRGVLVGALKATGASCRNSPGTVLSSLVAVGAAGFICFNALGHQSGRHPAPILPKVAAQKAPPPREAAAPPKEAIRDVAKEPTQPDRAAPAKQAARDPIAELIRSDETTASVTPRAVPARSTAKPVQKDAPKEASKPAKSEKDADPVLRAQKALSKLGYPVKPDGAMGPGTRAAIEKFERSAKLPVTGEASGQTLRALMSRAGSQG</sequence>
<organism evidence="3 4">
    <name type="scientific">Methylobacterium brachiatum</name>
    <dbReference type="NCBI Taxonomy" id="269660"/>
    <lineage>
        <taxon>Bacteria</taxon>
        <taxon>Pseudomonadati</taxon>
        <taxon>Pseudomonadota</taxon>
        <taxon>Alphaproteobacteria</taxon>
        <taxon>Hyphomicrobiales</taxon>
        <taxon>Methylobacteriaceae</taxon>
        <taxon>Methylobacterium</taxon>
    </lineage>
</organism>
<reference evidence="3" key="1">
    <citation type="submission" date="2024-06" db="EMBL/GenBank/DDBJ databases">
        <authorList>
            <person name="Campbell A.G."/>
        </authorList>
    </citation>
    <scope>NUCLEOTIDE SEQUENCE</scope>
    <source>
        <strain evidence="3">EM17</strain>
    </source>
</reference>
<feature type="compositionally biased region" description="Basic and acidic residues" evidence="1">
    <location>
        <begin position="124"/>
        <end position="137"/>
    </location>
</feature>
<dbReference type="RefSeq" id="WP_279886658.1">
    <property type="nucleotide sequence ID" value="NZ_JARVWR010000002.1"/>
</dbReference>
<dbReference type="Pfam" id="PF01471">
    <property type="entry name" value="PG_binding_1"/>
    <property type="match status" value="1"/>
</dbReference>
<comment type="caution">
    <text evidence="3">The sequence shown here is derived from an EMBL/GenBank/DDBJ whole genome shotgun (WGS) entry which is preliminary data.</text>
</comment>